<proteinExistence type="predicted"/>
<dbReference type="EMBL" id="MU167249">
    <property type="protein sequence ID" value="KAG0147349.1"/>
    <property type="molecule type" value="Genomic_DNA"/>
</dbReference>
<sequence>KWIFEETFQFTPSQLMSNQCSNCFGTCEGKQNFPENKPHMIVAMDENLQPQYQAPLSKDNPTNNQYP</sequence>
<dbReference type="Proteomes" id="UP000886653">
    <property type="component" value="Unassembled WGS sequence"/>
</dbReference>
<organism evidence="1 2">
    <name type="scientific">Cronartium quercuum f. sp. fusiforme G11</name>
    <dbReference type="NCBI Taxonomy" id="708437"/>
    <lineage>
        <taxon>Eukaryota</taxon>
        <taxon>Fungi</taxon>
        <taxon>Dikarya</taxon>
        <taxon>Basidiomycota</taxon>
        <taxon>Pucciniomycotina</taxon>
        <taxon>Pucciniomycetes</taxon>
        <taxon>Pucciniales</taxon>
        <taxon>Coleosporiaceae</taxon>
        <taxon>Cronartium</taxon>
    </lineage>
</organism>
<reference evidence="1" key="1">
    <citation type="submission" date="2013-11" db="EMBL/GenBank/DDBJ databases">
        <title>Genome sequence of the fusiform rust pathogen reveals effectors for host alternation and coevolution with pine.</title>
        <authorList>
            <consortium name="DOE Joint Genome Institute"/>
            <person name="Smith K."/>
            <person name="Pendleton A."/>
            <person name="Kubisiak T."/>
            <person name="Anderson C."/>
            <person name="Salamov A."/>
            <person name="Aerts A."/>
            <person name="Riley R."/>
            <person name="Clum A."/>
            <person name="Lindquist E."/>
            <person name="Ence D."/>
            <person name="Campbell M."/>
            <person name="Kronenberg Z."/>
            <person name="Feau N."/>
            <person name="Dhillon B."/>
            <person name="Hamelin R."/>
            <person name="Burleigh J."/>
            <person name="Smith J."/>
            <person name="Yandell M."/>
            <person name="Nelson C."/>
            <person name="Grigoriev I."/>
            <person name="Davis J."/>
        </authorList>
    </citation>
    <scope>NUCLEOTIDE SEQUENCE</scope>
    <source>
        <strain evidence="1">G11</strain>
    </source>
</reference>
<gene>
    <name evidence="1" type="ORF">CROQUDRAFT_43011</name>
</gene>
<accession>A0A9P6NNF7</accession>
<feature type="non-terminal residue" evidence="1">
    <location>
        <position position="1"/>
    </location>
</feature>
<comment type="caution">
    <text evidence="1">The sequence shown here is derived from an EMBL/GenBank/DDBJ whole genome shotgun (WGS) entry which is preliminary data.</text>
</comment>
<dbReference type="AlphaFoldDB" id="A0A9P6NNF7"/>
<evidence type="ECO:0000313" key="2">
    <source>
        <dbReference type="Proteomes" id="UP000886653"/>
    </source>
</evidence>
<evidence type="ECO:0000313" key="1">
    <source>
        <dbReference type="EMBL" id="KAG0147349.1"/>
    </source>
</evidence>
<protein>
    <submittedName>
        <fullName evidence="1">Uncharacterized protein</fullName>
    </submittedName>
</protein>
<name>A0A9P6NNF7_9BASI</name>
<keyword evidence="2" id="KW-1185">Reference proteome</keyword>